<dbReference type="SMART" id="SM00248">
    <property type="entry name" value="ANK"/>
    <property type="match status" value="3"/>
</dbReference>
<feature type="coiled-coil region" evidence="3">
    <location>
        <begin position="517"/>
        <end position="558"/>
    </location>
</feature>
<feature type="compositionally biased region" description="Polar residues" evidence="4">
    <location>
        <begin position="312"/>
        <end position="337"/>
    </location>
</feature>
<keyword evidence="1" id="KW-0677">Repeat</keyword>
<evidence type="ECO:0000256" key="1">
    <source>
        <dbReference type="ARBA" id="ARBA00022737"/>
    </source>
</evidence>
<feature type="repeat" description="ANK" evidence="2">
    <location>
        <begin position="199"/>
        <end position="224"/>
    </location>
</feature>
<dbReference type="SUPFAM" id="SSF48403">
    <property type="entry name" value="Ankyrin repeat"/>
    <property type="match status" value="1"/>
</dbReference>
<evidence type="ECO:0000256" key="4">
    <source>
        <dbReference type="SAM" id="MobiDB-lite"/>
    </source>
</evidence>
<keyword evidence="3" id="KW-0175">Coiled coil</keyword>
<dbReference type="PROSITE" id="PS50088">
    <property type="entry name" value="ANK_REPEAT"/>
    <property type="match status" value="1"/>
</dbReference>
<dbReference type="Pfam" id="PF00023">
    <property type="entry name" value="Ank"/>
    <property type="match status" value="1"/>
</dbReference>
<evidence type="ECO:0000313" key="5">
    <source>
        <dbReference type="Proteomes" id="UP000695022"/>
    </source>
</evidence>
<evidence type="ECO:0000256" key="3">
    <source>
        <dbReference type="SAM" id="Coils"/>
    </source>
</evidence>
<feature type="region of interest" description="Disordered" evidence="4">
    <location>
        <begin position="399"/>
        <end position="473"/>
    </location>
</feature>
<dbReference type="InterPro" id="IPR051642">
    <property type="entry name" value="SWI6-like"/>
</dbReference>
<dbReference type="PANTHER" id="PTHR43828:SF3">
    <property type="entry name" value="CHROMO DOMAIN-CONTAINING PROTEIN"/>
    <property type="match status" value="1"/>
</dbReference>
<organism evidence="5 6">
    <name type="scientific">Priapulus caudatus</name>
    <name type="common">Priapulid worm</name>
    <dbReference type="NCBI Taxonomy" id="37621"/>
    <lineage>
        <taxon>Eukaryota</taxon>
        <taxon>Metazoa</taxon>
        <taxon>Ecdysozoa</taxon>
        <taxon>Scalidophora</taxon>
        <taxon>Priapulida</taxon>
        <taxon>Priapulimorpha</taxon>
        <taxon>Priapulimorphida</taxon>
        <taxon>Priapulidae</taxon>
        <taxon>Priapulus</taxon>
    </lineage>
</organism>
<sequence length="599" mass="66786">MGSTWKVLCPPFCENDCTQKHNQMLISLVNCQNDNPSDILELEKHINIHEKSASGWERNNDIQDMQQSYRFPLLHWAAVLGKLIVVEWLLKHGCRPCSQTRVTRHTALHRSIQMLGQGIPSFRSKINKENILHLIELLPDCLIVKNAEGNLPIHDTAVIIEENNQKGPIMKAIMQKMMDEASKLGPAAITRMLNTQNIKGETALHILCRNDENYTIVKLLLDYGTPNLDLENERGQVLLDVAIDKGAMKVCSLLQQLARELLPIQEKVGRRQPMSEESMSSIVEPPHKKSRKSTGTPDYRSMAGIRGAKKGSQATIEASSTPTPTLDETDPHSQAMSRLTPVVTCVRTHKTEASSSTAEQVDSTHDDATAKTPLSVIVPAKEKSEPRLGRQTLLCREPVQEVSSTKRQQTAKKQFGSAFRKVSGEGPSVTSTGEEMKLCNDRECDEEEEDGVTMDQDDNGDLDNDSGDDDDIASKASLGTASALTAYIKLKNHSFSVLLDEDRKAYLAGLADNNEKFKVVQRNKNEMELALKKKKERIEELLRELRPLQEECKHLEEQKKKIGGQMEEMVELHATYKARLDACNAAIAELHSISSGAMV</sequence>
<feature type="compositionally biased region" description="Polar residues" evidence="4">
    <location>
        <begin position="401"/>
        <end position="412"/>
    </location>
</feature>
<keyword evidence="5" id="KW-1185">Reference proteome</keyword>
<gene>
    <name evidence="6" type="primary">LOC106806419</name>
</gene>
<keyword evidence="2" id="KW-0040">ANK repeat</keyword>
<dbReference type="PANTHER" id="PTHR43828">
    <property type="entry name" value="ASPARAGINASE"/>
    <property type="match status" value="1"/>
</dbReference>
<dbReference type="InterPro" id="IPR036770">
    <property type="entry name" value="Ankyrin_rpt-contain_sf"/>
</dbReference>
<dbReference type="GeneID" id="106806419"/>
<feature type="compositionally biased region" description="Acidic residues" evidence="4">
    <location>
        <begin position="443"/>
        <end position="471"/>
    </location>
</feature>
<dbReference type="Gene3D" id="1.25.40.20">
    <property type="entry name" value="Ankyrin repeat-containing domain"/>
    <property type="match status" value="1"/>
</dbReference>
<dbReference type="InterPro" id="IPR002110">
    <property type="entry name" value="Ankyrin_rpt"/>
</dbReference>
<proteinExistence type="predicted"/>
<dbReference type="RefSeq" id="XP_014663833.1">
    <property type="nucleotide sequence ID" value="XM_014808347.1"/>
</dbReference>
<evidence type="ECO:0000256" key="2">
    <source>
        <dbReference type="PROSITE-ProRule" id="PRU00023"/>
    </source>
</evidence>
<protein>
    <submittedName>
        <fullName evidence="6">Uncharacterized protein LOC106806419</fullName>
    </submittedName>
</protein>
<feature type="region of interest" description="Disordered" evidence="4">
    <location>
        <begin position="268"/>
        <end position="339"/>
    </location>
</feature>
<name>A0ABM1DV62_PRICU</name>
<dbReference type="Proteomes" id="UP000695022">
    <property type="component" value="Unplaced"/>
</dbReference>
<dbReference type="PROSITE" id="PS50297">
    <property type="entry name" value="ANK_REP_REGION"/>
    <property type="match status" value="1"/>
</dbReference>
<accession>A0ABM1DV62</accession>
<evidence type="ECO:0000313" key="6">
    <source>
        <dbReference type="RefSeq" id="XP_014663833.1"/>
    </source>
</evidence>
<dbReference type="Pfam" id="PF12796">
    <property type="entry name" value="Ank_2"/>
    <property type="match status" value="1"/>
</dbReference>
<reference evidence="6" key="1">
    <citation type="submission" date="2025-08" db="UniProtKB">
        <authorList>
            <consortium name="RefSeq"/>
        </authorList>
    </citation>
    <scope>IDENTIFICATION</scope>
</reference>